<dbReference type="RefSeq" id="WP_055032444.1">
    <property type="nucleotide sequence ID" value="NZ_LKBG01000145.1"/>
</dbReference>
<evidence type="ECO:0000313" key="3">
    <source>
        <dbReference type="Proteomes" id="UP000050320"/>
    </source>
</evidence>
<dbReference type="EMBL" id="LKBG01000145">
    <property type="protein sequence ID" value="KQB35314.1"/>
    <property type="molecule type" value="Genomic_DNA"/>
</dbReference>
<feature type="transmembrane region" description="Helical" evidence="1">
    <location>
        <begin position="360"/>
        <end position="388"/>
    </location>
</feature>
<comment type="caution">
    <text evidence="2">The sequence shown here is derived from an EMBL/GenBank/DDBJ whole genome shotgun (WGS) entry which is preliminary data.</text>
</comment>
<sequence length="469" mass="55224">MKYTLTRLFLKTKIPLGYYILIIIVTLMVIPALFTFYSANINIHQEKIATLLISIIAIIIVMFSNLYTNKSDRDFLLDIPLKKRDILKAYYAYNFILMYVPIILLMLFSTLSINSGLIFFLISYNIVLFFTCINMSIIYKYILRHGYFIPPLFFIFLILPEFINFKYSITSIFYGHIINGILILIILYILTLFYIIKNGNKFNLYYREDKIKNNIKPMNISGSPSRALYMKNGFYINTLYAYRTFSNVKIHYIRTEIYKPILIFSFIGIIYFILNIKLYNTFLILLIDLYIPFLPGLVYSMLISQWPVLLERPWLSFTSMNAYKYIKNLIISIILSVFIATCPMILFSGLLLIFHFNILYIMIFLYLLVMPSITAAIIIYSYMLIAPIQITDYDNIRNFASSGQNMERLIPFFILYISFTITFLLSIFLKNIIYISLFYLIIIIITFSILNSKRIINYMANKLINADLI</sequence>
<keyword evidence="1" id="KW-1133">Transmembrane helix</keyword>
<evidence type="ECO:0000313" key="2">
    <source>
        <dbReference type="EMBL" id="KQB35314.1"/>
    </source>
</evidence>
<organism evidence="2 3">
    <name type="scientific">Acidiplasma aeolicum</name>
    <dbReference type="NCBI Taxonomy" id="507754"/>
    <lineage>
        <taxon>Archaea</taxon>
        <taxon>Methanobacteriati</taxon>
        <taxon>Thermoplasmatota</taxon>
        <taxon>Thermoplasmata</taxon>
        <taxon>Thermoplasmatales</taxon>
        <taxon>Ferroplasmaceae</taxon>
        <taxon>Acidiplasma</taxon>
    </lineage>
</organism>
<feature type="transmembrane region" description="Helical" evidence="1">
    <location>
        <begin position="48"/>
        <end position="68"/>
    </location>
</feature>
<dbReference type="AlphaFoldDB" id="A0A0Q0VP03"/>
<accession>A0A0Q0VP03</accession>
<keyword evidence="1" id="KW-0472">Membrane</keyword>
<gene>
    <name evidence="2" type="ORF">AOG54_03185</name>
</gene>
<feature type="transmembrane region" description="Helical" evidence="1">
    <location>
        <begin position="117"/>
        <end position="139"/>
    </location>
</feature>
<keyword evidence="3" id="KW-1185">Reference proteome</keyword>
<name>A0A0Q0VP03_9ARCH</name>
<feature type="transmembrane region" description="Helical" evidence="1">
    <location>
        <begin position="329"/>
        <end position="354"/>
    </location>
</feature>
<feature type="transmembrane region" description="Helical" evidence="1">
    <location>
        <begin position="409"/>
        <end position="426"/>
    </location>
</feature>
<proteinExistence type="predicted"/>
<keyword evidence="1" id="KW-0812">Transmembrane</keyword>
<feature type="transmembrane region" description="Helical" evidence="1">
    <location>
        <begin position="89"/>
        <end position="111"/>
    </location>
</feature>
<feature type="transmembrane region" description="Helical" evidence="1">
    <location>
        <begin position="282"/>
        <end position="308"/>
    </location>
</feature>
<feature type="transmembrane region" description="Helical" evidence="1">
    <location>
        <begin position="257"/>
        <end position="276"/>
    </location>
</feature>
<feature type="transmembrane region" description="Helical" evidence="1">
    <location>
        <begin position="173"/>
        <end position="196"/>
    </location>
</feature>
<feature type="transmembrane region" description="Helical" evidence="1">
    <location>
        <begin position="146"/>
        <end position="167"/>
    </location>
</feature>
<dbReference type="Proteomes" id="UP000050320">
    <property type="component" value="Unassembled WGS sequence"/>
</dbReference>
<feature type="transmembrane region" description="Helical" evidence="1">
    <location>
        <begin position="432"/>
        <end position="450"/>
    </location>
</feature>
<feature type="transmembrane region" description="Helical" evidence="1">
    <location>
        <begin position="16"/>
        <end position="36"/>
    </location>
</feature>
<evidence type="ECO:0000256" key="1">
    <source>
        <dbReference type="SAM" id="Phobius"/>
    </source>
</evidence>
<protein>
    <submittedName>
        <fullName evidence="2">Uncharacterized protein</fullName>
    </submittedName>
</protein>
<reference evidence="2 3" key="1">
    <citation type="submission" date="2015-09" db="EMBL/GenBank/DDBJ databases">
        <title>Heavy metals and arsenic resistance mechanisms in polyextremophilic archaea of the family Ferroplasmaceae.</title>
        <authorList>
            <person name="Bulaev A.G."/>
            <person name="Kanygina A.V."/>
        </authorList>
    </citation>
    <scope>NUCLEOTIDE SEQUENCE [LARGE SCALE GENOMIC DNA]</scope>
    <source>
        <strain evidence="2 3">VT</strain>
    </source>
</reference>
<dbReference type="OrthoDB" id="43974at2157"/>